<reference evidence="2 3" key="1">
    <citation type="submission" date="2019-05" db="EMBL/GenBank/DDBJ databases">
        <title>Another draft genome of Portunus trituberculatus and its Hox gene families provides insights of decapod evolution.</title>
        <authorList>
            <person name="Jeong J.-H."/>
            <person name="Song I."/>
            <person name="Kim S."/>
            <person name="Choi T."/>
            <person name="Kim D."/>
            <person name="Ryu S."/>
            <person name="Kim W."/>
        </authorList>
    </citation>
    <scope>NUCLEOTIDE SEQUENCE [LARGE SCALE GENOMIC DNA]</scope>
    <source>
        <tissue evidence="2">Muscle</tissue>
    </source>
</reference>
<feature type="region of interest" description="Disordered" evidence="1">
    <location>
        <begin position="1"/>
        <end position="48"/>
    </location>
</feature>
<evidence type="ECO:0000313" key="3">
    <source>
        <dbReference type="Proteomes" id="UP000324222"/>
    </source>
</evidence>
<organism evidence="2 3">
    <name type="scientific">Portunus trituberculatus</name>
    <name type="common">Swimming crab</name>
    <name type="synonym">Neptunus trituberculatus</name>
    <dbReference type="NCBI Taxonomy" id="210409"/>
    <lineage>
        <taxon>Eukaryota</taxon>
        <taxon>Metazoa</taxon>
        <taxon>Ecdysozoa</taxon>
        <taxon>Arthropoda</taxon>
        <taxon>Crustacea</taxon>
        <taxon>Multicrustacea</taxon>
        <taxon>Malacostraca</taxon>
        <taxon>Eumalacostraca</taxon>
        <taxon>Eucarida</taxon>
        <taxon>Decapoda</taxon>
        <taxon>Pleocyemata</taxon>
        <taxon>Brachyura</taxon>
        <taxon>Eubrachyura</taxon>
        <taxon>Portunoidea</taxon>
        <taxon>Portunidae</taxon>
        <taxon>Portuninae</taxon>
        <taxon>Portunus</taxon>
    </lineage>
</organism>
<dbReference type="AlphaFoldDB" id="A0A5B7F819"/>
<evidence type="ECO:0000256" key="1">
    <source>
        <dbReference type="SAM" id="MobiDB-lite"/>
    </source>
</evidence>
<feature type="compositionally biased region" description="Polar residues" evidence="1">
    <location>
        <begin position="23"/>
        <end position="36"/>
    </location>
</feature>
<keyword evidence="3" id="KW-1185">Reference proteome</keyword>
<accession>A0A5B7F819</accession>
<sequence>MEEALKQRPRPSTPSSALPPLQYSASRKQKVPSTCAVSHGRVPKQKTRAERRHHSLFLSLSPAIVDLGLCTFNSLTWHCLSQGLTRFHDSSDSATAATRDQSLPSCCCCFSSSSTYY</sequence>
<name>A0A5B7F819_PORTR</name>
<evidence type="ECO:0000313" key="2">
    <source>
        <dbReference type="EMBL" id="MPC41677.1"/>
    </source>
</evidence>
<dbReference type="Proteomes" id="UP000324222">
    <property type="component" value="Unassembled WGS sequence"/>
</dbReference>
<gene>
    <name evidence="2" type="ORF">E2C01_035277</name>
</gene>
<protein>
    <submittedName>
        <fullName evidence="2">Uncharacterized protein</fullName>
    </submittedName>
</protein>
<proteinExistence type="predicted"/>
<dbReference type="EMBL" id="VSRR010005147">
    <property type="protein sequence ID" value="MPC41677.1"/>
    <property type="molecule type" value="Genomic_DNA"/>
</dbReference>
<comment type="caution">
    <text evidence="2">The sequence shown here is derived from an EMBL/GenBank/DDBJ whole genome shotgun (WGS) entry which is preliminary data.</text>
</comment>